<keyword evidence="4" id="KW-0804">Transcription</keyword>
<keyword evidence="2" id="KW-0805">Transcription regulation</keyword>
<reference evidence="6" key="1">
    <citation type="journal article" date="2021" name="PeerJ">
        <title>Extensive microbial diversity within the chicken gut microbiome revealed by metagenomics and culture.</title>
        <authorList>
            <person name="Gilroy R."/>
            <person name="Ravi A."/>
            <person name="Getino M."/>
            <person name="Pursley I."/>
            <person name="Horton D.L."/>
            <person name="Alikhan N.F."/>
            <person name="Baker D."/>
            <person name="Gharbi K."/>
            <person name="Hall N."/>
            <person name="Watson M."/>
            <person name="Adriaenssens E.M."/>
            <person name="Foster-Nyarko E."/>
            <person name="Jarju S."/>
            <person name="Secka A."/>
            <person name="Antonio M."/>
            <person name="Oren A."/>
            <person name="Chaudhuri R.R."/>
            <person name="La Ragione R."/>
            <person name="Hildebrand F."/>
            <person name="Pallen M.J."/>
        </authorList>
    </citation>
    <scope>NUCLEOTIDE SEQUENCE</scope>
    <source>
        <strain evidence="6">ChiHjej12B11-14209</strain>
    </source>
</reference>
<evidence type="ECO:0000313" key="6">
    <source>
        <dbReference type="EMBL" id="HIZ45815.1"/>
    </source>
</evidence>
<dbReference type="PROSITE" id="PS50931">
    <property type="entry name" value="HTH_LYSR"/>
    <property type="match status" value="1"/>
</dbReference>
<dbReference type="InterPro" id="IPR005119">
    <property type="entry name" value="LysR_subst-bd"/>
</dbReference>
<organism evidence="6 7">
    <name type="scientific">Candidatus Olsenella pullistercoris</name>
    <dbReference type="NCBI Taxonomy" id="2838712"/>
    <lineage>
        <taxon>Bacteria</taxon>
        <taxon>Bacillati</taxon>
        <taxon>Actinomycetota</taxon>
        <taxon>Coriobacteriia</taxon>
        <taxon>Coriobacteriales</taxon>
        <taxon>Atopobiaceae</taxon>
        <taxon>Olsenella</taxon>
    </lineage>
</organism>
<dbReference type="InterPro" id="IPR000847">
    <property type="entry name" value="LysR_HTH_N"/>
</dbReference>
<comment type="similarity">
    <text evidence="1">Belongs to the LysR transcriptional regulatory family.</text>
</comment>
<evidence type="ECO:0000256" key="3">
    <source>
        <dbReference type="ARBA" id="ARBA00023125"/>
    </source>
</evidence>
<comment type="caution">
    <text evidence="6">The sequence shown here is derived from an EMBL/GenBank/DDBJ whole genome shotgun (WGS) entry which is preliminary data.</text>
</comment>
<dbReference type="PRINTS" id="PR00039">
    <property type="entry name" value="HTHLYSR"/>
</dbReference>
<feature type="domain" description="HTH lysR-type" evidence="5">
    <location>
        <begin position="1"/>
        <end position="58"/>
    </location>
</feature>
<dbReference type="PANTHER" id="PTHR30346:SF28">
    <property type="entry name" value="HTH-TYPE TRANSCRIPTIONAL REGULATOR CYNR"/>
    <property type="match status" value="1"/>
</dbReference>
<dbReference type="Gene3D" id="1.10.10.10">
    <property type="entry name" value="Winged helix-like DNA-binding domain superfamily/Winged helix DNA-binding domain"/>
    <property type="match status" value="1"/>
</dbReference>
<name>A0A9D2JCZ2_9ACTN</name>
<sequence length="280" mass="31282">MELEQLRQLDAIARAGTISSAAEELHMSQPSVSRSMRALERELGCELFERTRNHVELNEAGHVALRHARAIIAEERRMRDAFDELTRTSRTIRIASVAPAPVWRLTARVTERFPGTILTSELTDDEREVERRLFDRSVDLVVTRRPMGLPNVTCAPLMVENLSVFAPEGDELAGRTSVSFSELDGRTFLMNAEVGFWGDVVRAAMPSARIIEQTDPTVLSQMIRSSDLLGFVTDVTGAQHEGERRVRVPIRDADAHATFYVVAHVDAPRAVLDIVELVRG</sequence>
<dbReference type="CDD" id="cd05466">
    <property type="entry name" value="PBP2_LTTR_substrate"/>
    <property type="match status" value="1"/>
</dbReference>
<dbReference type="PANTHER" id="PTHR30346">
    <property type="entry name" value="TRANSCRIPTIONAL DUAL REGULATOR HCAR-RELATED"/>
    <property type="match status" value="1"/>
</dbReference>
<dbReference type="SUPFAM" id="SSF46785">
    <property type="entry name" value="Winged helix' DNA-binding domain"/>
    <property type="match status" value="1"/>
</dbReference>
<dbReference type="Proteomes" id="UP000824062">
    <property type="component" value="Unassembled WGS sequence"/>
</dbReference>
<dbReference type="EMBL" id="DXBM01000020">
    <property type="protein sequence ID" value="HIZ45815.1"/>
    <property type="molecule type" value="Genomic_DNA"/>
</dbReference>
<dbReference type="FunFam" id="1.10.10.10:FF:000001">
    <property type="entry name" value="LysR family transcriptional regulator"/>
    <property type="match status" value="1"/>
</dbReference>
<gene>
    <name evidence="6" type="ORF">IAA19_02185</name>
</gene>
<dbReference type="Pfam" id="PF00126">
    <property type="entry name" value="HTH_1"/>
    <property type="match status" value="1"/>
</dbReference>
<accession>A0A9D2JCZ2</accession>
<evidence type="ECO:0000259" key="5">
    <source>
        <dbReference type="PROSITE" id="PS50931"/>
    </source>
</evidence>
<dbReference type="Gene3D" id="3.40.190.10">
    <property type="entry name" value="Periplasmic binding protein-like II"/>
    <property type="match status" value="2"/>
</dbReference>
<reference evidence="6" key="2">
    <citation type="submission" date="2021-04" db="EMBL/GenBank/DDBJ databases">
        <authorList>
            <person name="Gilroy R."/>
        </authorList>
    </citation>
    <scope>NUCLEOTIDE SEQUENCE</scope>
    <source>
        <strain evidence="6">ChiHjej12B11-14209</strain>
    </source>
</reference>
<dbReference type="SUPFAM" id="SSF53850">
    <property type="entry name" value="Periplasmic binding protein-like II"/>
    <property type="match status" value="1"/>
</dbReference>
<evidence type="ECO:0000256" key="1">
    <source>
        <dbReference type="ARBA" id="ARBA00009437"/>
    </source>
</evidence>
<dbReference type="AlphaFoldDB" id="A0A9D2JCZ2"/>
<dbReference type="GO" id="GO:0003700">
    <property type="term" value="F:DNA-binding transcription factor activity"/>
    <property type="evidence" value="ECO:0007669"/>
    <property type="project" value="InterPro"/>
</dbReference>
<proteinExistence type="inferred from homology"/>
<dbReference type="InterPro" id="IPR036388">
    <property type="entry name" value="WH-like_DNA-bd_sf"/>
</dbReference>
<protein>
    <submittedName>
        <fullName evidence="6">LysR family transcriptional regulator</fullName>
    </submittedName>
</protein>
<evidence type="ECO:0000313" key="7">
    <source>
        <dbReference type="Proteomes" id="UP000824062"/>
    </source>
</evidence>
<evidence type="ECO:0000256" key="4">
    <source>
        <dbReference type="ARBA" id="ARBA00023163"/>
    </source>
</evidence>
<dbReference type="GO" id="GO:0032993">
    <property type="term" value="C:protein-DNA complex"/>
    <property type="evidence" value="ECO:0007669"/>
    <property type="project" value="TreeGrafter"/>
</dbReference>
<evidence type="ECO:0000256" key="2">
    <source>
        <dbReference type="ARBA" id="ARBA00023015"/>
    </source>
</evidence>
<dbReference type="InterPro" id="IPR036390">
    <property type="entry name" value="WH_DNA-bd_sf"/>
</dbReference>
<dbReference type="Pfam" id="PF03466">
    <property type="entry name" value="LysR_substrate"/>
    <property type="match status" value="1"/>
</dbReference>
<keyword evidence="3" id="KW-0238">DNA-binding</keyword>
<dbReference type="GO" id="GO:0003677">
    <property type="term" value="F:DNA binding"/>
    <property type="evidence" value="ECO:0007669"/>
    <property type="project" value="UniProtKB-KW"/>
</dbReference>